<dbReference type="OrthoDB" id="9801978at2"/>
<keyword evidence="9 10" id="KW-0961">Cell wall biogenesis/degradation</keyword>
<evidence type="ECO:0000256" key="8">
    <source>
        <dbReference type="ARBA" id="ARBA00023306"/>
    </source>
</evidence>
<evidence type="ECO:0000256" key="6">
    <source>
        <dbReference type="ARBA" id="ARBA00022960"/>
    </source>
</evidence>
<dbReference type="GO" id="GO:0047480">
    <property type="term" value="F:UDP-N-acetylmuramoyl-tripeptide-D-alanyl-D-alanine ligase activity"/>
    <property type="evidence" value="ECO:0007669"/>
    <property type="project" value="UniProtKB-UniRule"/>
</dbReference>
<sequence>MLTIELLKSVFTNHADYGFEDLTITGVSTDTRELMTNKLFVPLVGERFNGHDYITTARKQGAVAALWQEDRPVPAELTDTFPLFYVEDTLIALQQLAESYLQRLAAKVIAITGSNGKTTTKDLVASVCRMHFQTHCTNGNLNNHIGVPLTILAAPSNTEVLILEMGMSGFGEIEYLSKLAKPDIAIITNIGESHIEHLGSRTGIAKAKLEIVDGLNENGLLIYDGDEALLNQVDQLEIIKVGFQAGNHYTIKNVEVCHDQTLFEVGDFSFTVPLVGAHHAKNATYSIVVGHHLNLTDMQIQLGLNSIEKTAMRFEQLKTSHGARLINDAYNASPTSMKGAIDVISQFNMYNKKILVLGDMLELGEQTKAFHEEIGKYIPDTVDFVCTLGEYAVNIHQQTAVPSKHFLTHDQVAEFLQSNQDPSTVILFKASRGMKFEQIINELIER</sequence>
<dbReference type="GO" id="GO:0051301">
    <property type="term" value="P:cell division"/>
    <property type="evidence" value="ECO:0007669"/>
    <property type="project" value="UniProtKB-KW"/>
</dbReference>
<dbReference type="InterPro" id="IPR036565">
    <property type="entry name" value="Mur-like_cat_sf"/>
</dbReference>
<dbReference type="GO" id="GO:0009252">
    <property type="term" value="P:peptidoglycan biosynthetic process"/>
    <property type="evidence" value="ECO:0007669"/>
    <property type="project" value="UniProtKB-UniRule"/>
</dbReference>
<evidence type="ECO:0000313" key="16">
    <source>
        <dbReference type="Proteomes" id="UP000199300"/>
    </source>
</evidence>
<keyword evidence="16" id="KW-1185">Reference proteome</keyword>
<dbReference type="Proteomes" id="UP000199300">
    <property type="component" value="Unassembled WGS sequence"/>
</dbReference>
<dbReference type="Pfam" id="PF01225">
    <property type="entry name" value="Mur_ligase"/>
    <property type="match status" value="1"/>
</dbReference>
<dbReference type="SUPFAM" id="SSF53623">
    <property type="entry name" value="MurD-like peptide ligases, catalytic domain"/>
    <property type="match status" value="1"/>
</dbReference>
<keyword evidence="8 10" id="KW-0131">Cell cycle</keyword>
<gene>
    <name evidence="10" type="primary">murF</name>
    <name evidence="15" type="ORF">SAMN04488134_101521</name>
</gene>
<evidence type="ECO:0000256" key="2">
    <source>
        <dbReference type="ARBA" id="ARBA00022598"/>
    </source>
</evidence>
<dbReference type="PANTHER" id="PTHR43024">
    <property type="entry name" value="UDP-N-ACETYLMURAMOYL-TRIPEPTIDE--D-ALANYL-D-ALANINE LIGASE"/>
    <property type="match status" value="1"/>
</dbReference>
<dbReference type="Gene3D" id="3.40.1190.10">
    <property type="entry name" value="Mur-like, catalytic domain"/>
    <property type="match status" value="1"/>
</dbReference>
<evidence type="ECO:0000256" key="10">
    <source>
        <dbReference type="HAMAP-Rule" id="MF_02019"/>
    </source>
</evidence>
<evidence type="ECO:0000259" key="13">
    <source>
        <dbReference type="Pfam" id="PF02875"/>
    </source>
</evidence>
<dbReference type="UniPathway" id="UPA00219"/>
<reference evidence="15 16" key="1">
    <citation type="submission" date="2016-10" db="EMBL/GenBank/DDBJ databases">
        <authorList>
            <person name="de Groot N.N."/>
        </authorList>
    </citation>
    <scope>NUCLEOTIDE SEQUENCE [LARGE SCALE GENOMIC DNA]</scope>
    <source>
        <strain evidence="15 16">CGMCC 1.10434</strain>
    </source>
</reference>
<dbReference type="HAMAP" id="MF_02019">
    <property type="entry name" value="MurF"/>
    <property type="match status" value="1"/>
</dbReference>
<protein>
    <recommendedName>
        <fullName evidence="10 11">UDP-N-acetylmuramoyl-tripeptide--D-alanyl-D-alanine ligase</fullName>
        <ecNumber evidence="10 11">6.3.2.10</ecNumber>
    </recommendedName>
    <alternativeName>
        <fullName evidence="10">D-alanyl-D-alanine-adding enzyme</fullName>
    </alternativeName>
</protein>
<evidence type="ECO:0000256" key="11">
    <source>
        <dbReference type="RuleBase" id="RU004136"/>
    </source>
</evidence>
<evidence type="ECO:0000259" key="12">
    <source>
        <dbReference type="Pfam" id="PF01225"/>
    </source>
</evidence>
<proteinExistence type="inferred from homology"/>
<keyword evidence="7 10" id="KW-0573">Peptidoglycan synthesis</keyword>
<feature type="binding site" evidence="10">
    <location>
        <begin position="113"/>
        <end position="119"/>
    </location>
    <ligand>
        <name>ATP</name>
        <dbReference type="ChEBI" id="CHEBI:30616"/>
    </ligand>
</feature>
<evidence type="ECO:0000259" key="14">
    <source>
        <dbReference type="Pfam" id="PF08245"/>
    </source>
</evidence>
<comment type="subcellular location">
    <subcellularLocation>
        <location evidence="10 11">Cytoplasm</location>
    </subcellularLocation>
</comment>
<comment type="similarity">
    <text evidence="10">Belongs to the MurCDEF family. MurF subfamily.</text>
</comment>
<dbReference type="GO" id="GO:0008766">
    <property type="term" value="F:UDP-N-acetylmuramoylalanyl-D-glutamyl-2,6-diaminopimelate-D-alanyl-D-alanine ligase activity"/>
    <property type="evidence" value="ECO:0007669"/>
    <property type="project" value="RHEA"/>
</dbReference>
<keyword evidence="2 10" id="KW-0436">Ligase</keyword>
<keyword evidence="3 10" id="KW-0132">Cell division</keyword>
<dbReference type="STRING" id="872970.SAMN04488134_101521"/>
<comment type="function">
    <text evidence="10 11">Involved in cell wall formation. Catalyzes the final step in the synthesis of UDP-N-acetylmuramoyl-pentapeptide, the precursor of murein.</text>
</comment>
<feature type="domain" description="Mur ligase C-terminal" evidence="13">
    <location>
        <begin position="312"/>
        <end position="432"/>
    </location>
</feature>
<dbReference type="Pfam" id="PF02875">
    <property type="entry name" value="Mur_ligase_C"/>
    <property type="match status" value="1"/>
</dbReference>
<dbReference type="InterPro" id="IPR013221">
    <property type="entry name" value="Mur_ligase_cen"/>
</dbReference>
<evidence type="ECO:0000313" key="15">
    <source>
        <dbReference type="EMBL" id="SEN63357.1"/>
    </source>
</evidence>
<organism evidence="15 16">
    <name type="scientific">Amphibacillus marinus</name>
    <dbReference type="NCBI Taxonomy" id="872970"/>
    <lineage>
        <taxon>Bacteria</taxon>
        <taxon>Bacillati</taxon>
        <taxon>Bacillota</taxon>
        <taxon>Bacilli</taxon>
        <taxon>Bacillales</taxon>
        <taxon>Bacillaceae</taxon>
        <taxon>Amphibacillus</taxon>
    </lineage>
</organism>
<dbReference type="GO" id="GO:0008360">
    <property type="term" value="P:regulation of cell shape"/>
    <property type="evidence" value="ECO:0007669"/>
    <property type="project" value="UniProtKB-KW"/>
</dbReference>
<evidence type="ECO:0000256" key="4">
    <source>
        <dbReference type="ARBA" id="ARBA00022741"/>
    </source>
</evidence>
<dbReference type="InterPro" id="IPR051046">
    <property type="entry name" value="MurCDEF_CellWall_CoF430Synth"/>
</dbReference>
<evidence type="ECO:0000256" key="3">
    <source>
        <dbReference type="ARBA" id="ARBA00022618"/>
    </source>
</evidence>
<evidence type="ECO:0000256" key="1">
    <source>
        <dbReference type="ARBA" id="ARBA00022490"/>
    </source>
</evidence>
<feature type="domain" description="Mur ligase N-terminal catalytic" evidence="12">
    <location>
        <begin position="23"/>
        <end position="98"/>
    </location>
</feature>
<dbReference type="NCBIfam" id="TIGR01143">
    <property type="entry name" value="murF"/>
    <property type="match status" value="1"/>
</dbReference>
<dbReference type="InterPro" id="IPR005863">
    <property type="entry name" value="UDP-N-AcMur_synth"/>
</dbReference>
<dbReference type="AlphaFoldDB" id="A0A1H8I588"/>
<comment type="catalytic activity">
    <reaction evidence="10 11">
        <text>D-alanyl-D-alanine + UDP-N-acetyl-alpha-D-muramoyl-L-alanyl-gamma-D-glutamyl-meso-2,6-diaminopimelate + ATP = UDP-N-acetyl-alpha-D-muramoyl-L-alanyl-gamma-D-glutamyl-meso-2,6-diaminopimeloyl-D-alanyl-D-alanine + ADP + phosphate + H(+)</text>
        <dbReference type="Rhea" id="RHEA:28374"/>
        <dbReference type="ChEBI" id="CHEBI:15378"/>
        <dbReference type="ChEBI" id="CHEBI:30616"/>
        <dbReference type="ChEBI" id="CHEBI:43474"/>
        <dbReference type="ChEBI" id="CHEBI:57822"/>
        <dbReference type="ChEBI" id="CHEBI:61386"/>
        <dbReference type="ChEBI" id="CHEBI:83905"/>
        <dbReference type="ChEBI" id="CHEBI:456216"/>
        <dbReference type="EC" id="6.3.2.10"/>
    </reaction>
</comment>
<keyword evidence="4 10" id="KW-0547">Nucleotide-binding</keyword>
<dbReference type="InterPro" id="IPR004101">
    <property type="entry name" value="Mur_ligase_C"/>
</dbReference>
<dbReference type="EC" id="6.3.2.10" evidence="10 11"/>
<name>A0A1H8I588_9BACI</name>
<dbReference type="SUPFAM" id="SSF63418">
    <property type="entry name" value="MurE/MurF N-terminal domain"/>
    <property type="match status" value="1"/>
</dbReference>
<dbReference type="PANTHER" id="PTHR43024:SF1">
    <property type="entry name" value="UDP-N-ACETYLMURAMOYL-TRIPEPTIDE--D-ALANYL-D-ALANINE LIGASE"/>
    <property type="match status" value="1"/>
</dbReference>
<dbReference type="EMBL" id="FODJ01000001">
    <property type="protein sequence ID" value="SEN63357.1"/>
    <property type="molecule type" value="Genomic_DNA"/>
</dbReference>
<evidence type="ECO:0000256" key="9">
    <source>
        <dbReference type="ARBA" id="ARBA00023316"/>
    </source>
</evidence>
<dbReference type="GO" id="GO:0005524">
    <property type="term" value="F:ATP binding"/>
    <property type="evidence" value="ECO:0007669"/>
    <property type="project" value="UniProtKB-UniRule"/>
</dbReference>
<keyword evidence="1 10" id="KW-0963">Cytoplasm</keyword>
<evidence type="ECO:0000256" key="7">
    <source>
        <dbReference type="ARBA" id="ARBA00022984"/>
    </source>
</evidence>
<dbReference type="InterPro" id="IPR000713">
    <property type="entry name" value="Mur_ligase_N"/>
</dbReference>
<dbReference type="Gene3D" id="3.40.1390.10">
    <property type="entry name" value="MurE/MurF, N-terminal domain"/>
    <property type="match status" value="1"/>
</dbReference>
<dbReference type="SUPFAM" id="SSF53244">
    <property type="entry name" value="MurD-like peptide ligases, peptide-binding domain"/>
    <property type="match status" value="1"/>
</dbReference>
<dbReference type="GO" id="GO:0071555">
    <property type="term" value="P:cell wall organization"/>
    <property type="evidence" value="ECO:0007669"/>
    <property type="project" value="UniProtKB-KW"/>
</dbReference>
<dbReference type="Pfam" id="PF08245">
    <property type="entry name" value="Mur_ligase_M"/>
    <property type="match status" value="1"/>
</dbReference>
<keyword evidence="5 10" id="KW-0067">ATP-binding</keyword>
<comment type="pathway">
    <text evidence="10 11">Cell wall biogenesis; peptidoglycan biosynthesis.</text>
</comment>
<keyword evidence="6 10" id="KW-0133">Cell shape</keyword>
<accession>A0A1H8I588</accession>
<feature type="domain" description="Mur ligase central" evidence="14">
    <location>
        <begin position="111"/>
        <end position="289"/>
    </location>
</feature>
<dbReference type="InterPro" id="IPR036615">
    <property type="entry name" value="Mur_ligase_C_dom_sf"/>
</dbReference>
<dbReference type="RefSeq" id="WP_091494504.1">
    <property type="nucleotide sequence ID" value="NZ_FODJ01000001.1"/>
</dbReference>
<dbReference type="InterPro" id="IPR035911">
    <property type="entry name" value="MurE/MurF_N"/>
</dbReference>
<dbReference type="GO" id="GO:0005737">
    <property type="term" value="C:cytoplasm"/>
    <property type="evidence" value="ECO:0007669"/>
    <property type="project" value="UniProtKB-SubCell"/>
</dbReference>
<dbReference type="Gene3D" id="3.90.190.20">
    <property type="entry name" value="Mur ligase, C-terminal domain"/>
    <property type="match status" value="1"/>
</dbReference>
<evidence type="ECO:0000256" key="5">
    <source>
        <dbReference type="ARBA" id="ARBA00022840"/>
    </source>
</evidence>